<evidence type="ECO:0000313" key="2">
    <source>
        <dbReference type="Proteomes" id="UP000265926"/>
    </source>
</evidence>
<name>A0A399SVD9_9BACT</name>
<organism evidence="1 2">
    <name type="scientific">Maribellus luteus</name>
    <dbReference type="NCBI Taxonomy" id="2305463"/>
    <lineage>
        <taxon>Bacteria</taxon>
        <taxon>Pseudomonadati</taxon>
        <taxon>Bacteroidota</taxon>
        <taxon>Bacteroidia</taxon>
        <taxon>Marinilabiliales</taxon>
        <taxon>Prolixibacteraceae</taxon>
        <taxon>Maribellus</taxon>
    </lineage>
</organism>
<dbReference type="Proteomes" id="UP000265926">
    <property type="component" value="Unassembled WGS sequence"/>
</dbReference>
<evidence type="ECO:0000313" key="1">
    <source>
        <dbReference type="EMBL" id="RIJ46271.1"/>
    </source>
</evidence>
<dbReference type="AlphaFoldDB" id="A0A399SVD9"/>
<accession>A0A399SVD9</accession>
<keyword evidence="2" id="KW-1185">Reference proteome</keyword>
<proteinExistence type="predicted"/>
<sequence>MIKAVPAIEALPSDGLPGPQCRVRWCIWTVVRRDGWIKVHLAVRDERLAVPQRTLNARKLDAFFA</sequence>
<reference evidence="1 2" key="1">
    <citation type="submission" date="2018-08" db="EMBL/GenBank/DDBJ databases">
        <title>Pallidiluteibacterium maritimus gen. nov., sp. nov., isolated from coastal sediment.</title>
        <authorList>
            <person name="Zhou L.Y."/>
        </authorList>
    </citation>
    <scope>NUCLEOTIDE SEQUENCE [LARGE SCALE GENOMIC DNA]</scope>
    <source>
        <strain evidence="1 2">XSD2</strain>
    </source>
</reference>
<protein>
    <submittedName>
        <fullName evidence="1">Uncharacterized protein</fullName>
    </submittedName>
</protein>
<dbReference type="EMBL" id="QWGR01000016">
    <property type="protein sequence ID" value="RIJ46271.1"/>
    <property type="molecule type" value="Genomic_DNA"/>
</dbReference>
<gene>
    <name evidence="1" type="ORF">D1614_20085</name>
</gene>
<comment type="caution">
    <text evidence="1">The sequence shown here is derived from an EMBL/GenBank/DDBJ whole genome shotgun (WGS) entry which is preliminary data.</text>
</comment>